<comment type="function">
    <text evidence="10">Carrier protein involved in proton-driven auxin influx. Mediates the formation of auxin gradient from developing leaves (site of auxin biosynthesis) to tips by contributing to the loading of auxin in vascular tissues and facilitating acropetal (base to tip) auxin transport within inner tissues of the root apex, and basipetal (tip to base) auxin transport within outer tissues of the root apex. May be involved in lateral roots and nodules formation.</text>
</comment>
<evidence type="ECO:0000313" key="13">
    <source>
        <dbReference type="EMBL" id="CAK9316989.1"/>
    </source>
</evidence>
<reference evidence="13 14" key="1">
    <citation type="submission" date="2024-03" db="EMBL/GenBank/DDBJ databases">
        <authorList>
            <person name="Gkanogiannis A."/>
            <person name="Becerra Lopez-Lavalle L."/>
        </authorList>
    </citation>
    <scope>NUCLEOTIDE SEQUENCE [LARGE SCALE GENOMIC DNA]</scope>
</reference>
<feature type="transmembrane region" description="Helical" evidence="11">
    <location>
        <begin position="122"/>
        <end position="145"/>
    </location>
</feature>
<evidence type="ECO:0000256" key="3">
    <source>
        <dbReference type="ARBA" id="ARBA00022448"/>
    </source>
</evidence>
<keyword evidence="9" id="KW-0927">Auxin signaling pathway</keyword>
<feature type="transmembrane region" description="Helical" evidence="11">
    <location>
        <begin position="274"/>
        <end position="294"/>
    </location>
</feature>
<evidence type="ECO:0000256" key="7">
    <source>
        <dbReference type="ARBA" id="ARBA00022989"/>
    </source>
</evidence>
<evidence type="ECO:0000313" key="14">
    <source>
        <dbReference type="Proteomes" id="UP001642487"/>
    </source>
</evidence>
<evidence type="ECO:0000256" key="10">
    <source>
        <dbReference type="ARBA" id="ARBA00045588"/>
    </source>
</evidence>
<evidence type="ECO:0000256" key="9">
    <source>
        <dbReference type="ARBA" id="ARBA00023294"/>
    </source>
</evidence>
<name>A0ABP0Y9B6_9ROSI</name>
<feature type="transmembrane region" description="Helical" evidence="11">
    <location>
        <begin position="421"/>
        <end position="444"/>
    </location>
</feature>
<feature type="transmembrane region" description="Helical" evidence="11">
    <location>
        <begin position="165"/>
        <end position="182"/>
    </location>
</feature>
<keyword evidence="4 11" id="KW-0812">Transmembrane</keyword>
<feature type="transmembrane region" description="Helical" evidence="11">
    <location>
        <begin position="388"/>
        <end position="409"/>
    </location>
</feature>
<evidence type="ECO:0000256" key="6">
    <source>
        <dbReference type="ARBA" id="ARBA00022970"/>
    </source>
</evidence>
<feature type="domain" description="Amino acid transporter transmembrane" evidence="12">
    <location>
        <begin position="41"/>
        <end position="443"/>
    </location>
</feature>
<keyword evidence="3" id="KW-0813">Transport</keyword>
<evidence type="ECO:0000256" key="11">
    <source>
        <dbReference type="SAM" id="Phobius"/>
    </source>
</evidence>
<sequence length="460" mass="50147">MGTLFTPFSGDAAATDKENGGLHVQSTAELDAGALFVLKSRGSWWHCGYHLTTSIVAPALLSLPFALSLLGWVGGIISLLFGGFVTFYSYNLLSLVLEHHAMCGFRLLRFRDMATYILGPKWGSYFVGPIQFGVCYGSVVSGIVIGGQNLKFIYVLLNPEGTMKLYQFIIIFGMLILILAQVPSFHSLRHINLISLTLSLAYSACVTAASLHIGNSNKAPSRSYYIKGSEVNQLFNAFNGISIIATTYACGILPEIQATLAAPVKGKMFKGLCLCYAVIAATFFSVAISGYWAFGNEAMGTVLANLMGQTTLLPTWILVITNIFCLLQVSAVTGVYLQPTNEAFEKKFADPNKEQFSIRNIAPRLISRSLSVVIATILAAMLPFFGDLMALIGAFGFIPLDFIMPMLFYNATFNPSKRTYLFWLNTLIVAVSTILASIGAVASIRQILLDAKFYRLFANM</sequence>
<evidence type="ECO:0000256" key="2">
    <source>
        <dbReference type="ARBA" id="ARBA00005590"/>
    </source>
</evidence>
<dbReference type="InterPro" id="IPR013057">
    <property type="entry name" value="AA_transpt_TM"/>
</dbReference>
<organism evidence="13 14">
    <name type="scientific">Citrullus colocynthis</name>
    <name type="common">colocynth</name>
    <dbReference type="NCBI Taxonomy" id="252529"/>
    <lineage>
        <taxon>Eukaryota</taxon>
        <taxon>Viridiplantae</taxon>
        <taxon>Streptophyta</taxon>
        <taxon>Embryophyta</taxon>
        <taxon>Tracheophyta</taxon>
        <taxon>Spermatophyta</taxon>
        <taxon>Magnoliopsida</taxon>
        <taxon>eudicotyledons</taxon>
        <taxon>Gunneridae</taxon>
        <taxon>Pentapetalae</taxon>
        <taxon>rosids</taxon>
        <taxon>fabids</taxon>
        <taxon>Cucurbitales</taxon>
        <taxon>Cucurbitaceae</taxon>
        <taxon>Benincaseae</taxon>
        <taxon>Citrullus</taxon>
    </lineage>
</organism>
<keyword evidence="8 11" id="KW-0472">Membrane</keyword>
<keyword evidence="7 11" id="KW-1133">Transmembrane helix</keyword>
<keyword evidence="6" id="KW-0029">Amino-acid transport</keyword>
<dbReference type="Proteomes" id="UP001642487">
    <property type="component" value="Chromosome 3"/>
</dbReference>
<dbReference type="EMBL" id="OZ021737">
    <property type="protein sequence ID" value="CAK9316989.1"/>
    <property type="molecule type" value="Genomic_DNA"/>
</dbReference>
<comment type="similarity">
    <text evidence="2">Belongs to the amino acid/polyamine transporter 2 family. Amino acid/auxin permease (AAAP) (TC 2.A.18.1) subfamily.</text>
</comment>
<proteinExistence type="inferred from homology"/>
<evidence type="ECO:0000259" key="12">
    <source>
        <dbReference type="Pfam" id="PF01490"/>
    </source>
</evidence>
<feature type="transmembrane region" description="Helical" evidence="11">
    <location>
        <begin position="365"/>
        <end position="382"/>
    </location>
</feature>
<keyword evidence="5" id="KW-0769">Symport</keyword>
<evidence type="ECO:0000256" key="4">
    <source>
        <dbReference type="ARBA" id="ARBA00022692"/>
    </source>
</evidence>
<evidence type="ECO:0000256" key="5">
    <source>
        <dbReference type="ARBA" id="ARBA00022847"/>
    </source>
</evidence>
<protein>
    <recommendedName>
        <fullName evidence="12">Amino acid transporter transmembrane domain-containing protein</fullName>
    </recommendedName>
</protein>
<feature type="transmembrane region" description="Helical" evidence="11">
    <location>
        <begin position="234"/>
        <end position="253"/>
    </location>
</feature>
<evidence type="ECO:0000256" key="8">
    <source>
        <dbReference type="ARBA" id="ARBA00023136"/>
    </source>
</evidence>
<dbReference type="Pfam" id="PF01490">
    <property type="entry name" value="Aa_trans"/>
    <property type="match status" value="1"/>
</dbReference>
<feature type="transmembrane region" description="Helical" evidence="11">
    <location>
        <begin position="76"/>
        <end position="101"/>
    </location>
</feature>
<feature type="transmembrane region" description="Helical" evidence="11">
    <location>
        <begin position="314"/>
        <end position="337"/>
    </location>
</feature>
<accession>A0ABP0Y9B6</accession>
<keyword evidence="14" id="KW-1185">Reference proteome</keyword>
<dbReference type="PANTHER" id="PTHR48017">
    <property type="entry name" value="OS05G0424000 PROTEIN-RELATED"/>
    <property type="match status" value="1"/>
</dbReference>
<feature type="transmembrane region" description="Helical" evidence="11">
    <location>
        <begin position="194"/>
        <end position="214"/>
    </location>
</feature>
<gene>
    <name evidence="13" type="ORF">CITCOLO1_LOCUS8875</name>
</gene>
<comment type="subcellular location">
    <subcellularLocation>
        <location evidence="1">Endomembrane system</location>
        <topology evidence="1">Multi-pass membrane protein</topology>
    </subcellularLocation>
</comment>
<evidence type="ECO:0000256" key="1">
    <source>
        <dbReference type="ARBA" id="ARBA00004127"/>
    </source>
</evidence>